<accession>A0A316VTN9</accession>
<dbReference type="Proteomes" id="UP000245783">
    <property type="component" value="Unassembled WGS sequence"/>
</dbReference>
<reference evidence="2 3" key="1">
    <citation type="journal article" date="2018" name="Mol. Biol. Evol.">
        <title>Broad Genomic Sampling Reveals a Smut Pathogenic Ancestry of the Fungal Clade Ustilaginomycotina.</title>
        <authorList>
            <person name="Kijpornyongpan T."/>
            <person name="Mondo S.J."/>
            <person name="Barry K."/>
            <person name="Sandor L."/>
            <person name="Lee J."/>
            <person name="Lipzen A."/>
            <person name="Pangilinan J."/>
            <person name="LaButti K."/>
            <person name="Hainaut M."/>
            <person name="Henrissat B."/>
            <person name="Grigoriev I.V."/>
            <person name="Spatafora J.W."/>
            <person name="Aime M.C."/>
        </authorList>
    </citation>
    <scope>NUCLEOTIDE SEQUENCE [LARGE SCALE GENOMIC DNA]</scope>
    <source>
        <strain evidence="2 3">MCA 4658</strain>
    </source>
</reference>
<evidence type="ECO:0000313" key="3">
    <source>
        <dbReference type="Proteomes" id="UP000245783"/>
    </source>
</evidence>
<feature type="region of interest" description="Disordered" evidence="1">
    <location>
        <begin position="816"/>
        <end position="842"/>
    </location>
</feature>
<sequence>MASTFTMVIKQGSFQSGHCSTWSRGLKLMLCAASLLAAVILLRRHASCTNDTCSPLCFLSALKSLSAPHGKVALQGNWRSAQLIKRVEIHLPSDVTNPTTRHAMAKSAMEYLEDYPGVTQVKAMAGFKGGNRLQPKTHFRAKLIVEGDRRYVFRDKQNRLIHRIPMAKGHRFFSKSRVYSEDVFHGVDRHSEARTSAQVTAFPRIADSRHLDEEALPTSVEAAIDRKKELTGLALKRMKSAPDVRKHKGNPLRAEERQLGYKEAFRKRFDPNKRTSQLETPRDPVLHRQLLRVNALLEGKLASAEGPGKSASQQPGMTGETSAPTDETTPRLELLHPERPRGEGGRFIAKSSQASEVVAASSAVQKGSASTGEKSTNMHLSQPKVPRGKRGSFTAESSGTQKRPKLGGADNFAPQRKTRTVQTPTEGAALAHVGSGSLRPVPAAHDIRLWTLSNHRGRTSAGEVERASMTAQGHGPPATLERVSHSSDVAASPNHESNPGLSSPSPQSSYRPVITWHTGSPTHSDANNAHAAASPPPADDFHFPHIVGDYDADLAAWLHSPSTSPKSQGHAAHTDPVSSSHASAGINAATSHNQIVPETAHHESDPASPAYHHFSPLDNHFEPDELAHLLRSPPRASLLPPDHHGLASENHRMHRRSVQVKSVMKKQFRRELHGSTARLQKRVIIDYHTISKPEPQWALAHSIKKHFEEFHGGQEPDSVIVQHNFSPSADPKHPERPACLVTAYTAQGTRTLDNCPTAAHQPEVKPNEHVVHLSDKFHPVYINEVRQVFRIKEIAPPTRPRKAGYGRLVQTNHLDEDGFIKPEHVGKEISKPRPVRGPWTSP</sequence>
<feature type="region of interest" description="Disordered" evidence="1">
    <location>
        <begin position="359"/>
        <end position="423"/>
    </location>
</feature>
<dbReference type="RefSeq" id="XP_025367568.1">
    <property type="nucleotide sequence ID" value="XM_025511052.1"/>
</dbReference>
<protein>
    <submittedName>
        <fullName evidence="2">Uncharacterized protein</fullName>
    </submittedName>
</protein>
<feature type="compositionally biased region" description="Basic and acidic residues" evidence="1">
    <location>
        <begin position="328"/>
        <end position="344"/>
    </location>
</feature>
<gene>
    <name evidence="2" type="ORF">IE81DRAFT_221650</name>
</gene>
<dbReference type="AlphaFoldDB" id="A0A316VTN9"/>
<name>A0A316VTN9_9BASI</name>
<feature type="compositionally biased region" description="Polar residues" evidence="1">
    <location>
        <begin position="310"/>
        <end position="327"/>
    </location>
</feature>
<feature type="region of interest" description="Disordered" evidence="1">
    <location>
        <begin position="561"/>
        <end position="583"/>
    </location>
</feature>
<dbReference type="InParanoid" id="A0A316VTN9"/>
<feature type="region of interest" description="Disordered" evidence="1">
    <location>
        <begin position="458"/>
        <end position="540"/>
    </location>
</feature>
<dbReference type="OrthoDB" id="10375980at2759"/>
<keyword evidence="3" id="KW-1185">Reference proteome</keyword>
<feature type="compositionally biased region" description="Basic and acidic residues" evidence="1">
    <location>
        <begin position="816"/>
        <end position="831"/>
    </location>
</feature>
<feature type="region of interest" description="Disordered" evidence="1">
    <location>
        <begin position="265"/>
        <end position="284"/>
    </location>
</feature>
<feature type="compositionally biased region" description="Polar residues" evidence="1">
    <location>
        <begin position="486"/>
        <end position="510"/>
    </location>
</feature>
<evidence type="ECO:0000256" key="1">
    <source>
        <dbReference type="SAM" id="MobiDB-lite"/>
    </source>
</evidence>
<evidence type="ECO:0000313" key="2">
    <source>
        <dbReference type="EMBL" id="PWN40408.1"/>
    </source>
</evidence>
<organism evidence="2 3">
    <name type="scientific">Ceraceosorus guamensis</name>
    <dbReference type="NCBI Taxonomy" id="1522189"/>
    <lineage>
        <taxon>Eukaryota</taxon>
        <taxon>Fungi</taxon>
        <taxon>Dikarya</taxon>
        <taxon>Basidiomycota</taxon>
        <taxon>Ustilaginomycotina</taxon>
        <taxon>Exobasidiomycetes</taxon>
        <taxon>Ceraceosorales</taxon>
        <taxon>Ceraceosoraceae</taxon>
        <taxon>Ceraceosorus</taxon>
    </lineage>
</organism>
<dbReference type="GeneID" id="37032922"/>
<proteinExistence type="predicted"/>
<feature type="compositionally biased region" description="Low complexity" evidence="1">
    <location>
        <begin position="523"/>
        <end position="533"/>
    </location>
</feature>
<dbReference type="EMBL" id="KZ819418">
    <property type="protein sequence ID" value="PWN40408.1"/>
    <property type="molecule type" value="Genomic_DNA"/>
</dbReference>
<feature type="compositionally biased region" description="Polar residues" evidence="1">
    <location>
        <begin position="367"/>
        <end position="380"/>
    </location>
</feature>
<feature type="region of interest" description="Disordered" evidence="1">
    <location>
        <begin position="303"/>
        <end position="345"/>
    </location>
</feature>